<dbReference type="EMBL" id="SOQW01000002">
    <property type="protein sequence ID" value="TDX93361.1"/>
    <property type="molecule type" value="Genomic_DNA"/>
</dbReference>
<dbReference type="EMBL" id="RJTX01000002">
    <property type="protein sequence ID" value="ROH97490.1"/>
    <property type="molecule type" value="Genomic_DNA"/>
</dbReference>
<keyword evidence="4" id="KW-0238">DNA-binding</keyword>
<evidence type="ECO:0000313" key="5">
    <source>
        <dbReference type="EMBL" id="TDX93361.1"/>
    </source>
</evidence>
<dbReference type="Pfam" id="PF04397">
    <property type="entry name" value="LytTR"/>
    <property type="match status" value="1"/>
</dbReference>
<accession>A0A3N0VY83</accession>
<dbReference type="InterPro" id="IPR007492">
    <property type="entry name" value="LytTR_DNA-bd_dom"/>
</dbReference>
<evidence type="ECO:0000313" key="4">
    <source>
        <dbReference type="EMBL" id="ROH97490.1"/>
    </source>
</evidence>
<dbReference type="GO" id="GO:0000156">
    <property type="term" value="F:phosphorelay response regulator activity"/>
    <property type="evidence" value="ECO:0007669"/>
    <property type="project" value="InterPro"/>
</dbReference>
<dbReference type="GO" id="GO:0003677">
    <property type="term" value="F:DNA binding"/>
    <property type="evidence" value="ECO:0007669"/>
    <property type="project" value="UniProtKB-KW"/>
</dbReference>
<dbReference type="AlphaFoldDB" id="A0A3N0VY83"/>
<evidence type="ECO:0000256" key="1">
    <source>
        <dbReference type="PROSITE-ProRule" id="PRU00169"/>
    </source>
</evidence>
<gene>
    <name evidence="5" type="ORF">BCF50_2323</name>
    <name evidence="4" type="ORF">EGI05_08860</name>
</gene>
<dbReference type="Proteomes" id="UP000295709">
    <property type="component" value="Unassembled WGS sequence"/>
</dbReference>
<feature type="domain" description="HTH LytTR-type" evidence="3">
    <location>
        <begin position="137"/>
        <end position="234"/>
    </location>
</feature>
<reference evidence="4 6" key="1">
    <citation type="submission" date="2018-11" db="EMBL/GenBank/DDBJ databases">
        <title>Proposal to divide the Flavobacteriaceae and reorganize its genera based on Amino Acid Identity values calculated from whole genome sequences.</title>
        <authorList>
            <person name="Nicholson A.C."/>
            <person name="Gulvik C.A."/>
            <person name="Whitney A.M."/>
            <person name="Humrighouse B.W."/>
            <person name="Bell M."/>
            <person name="Holmes B."/>
            <person name="Steigerwalt A."/>
            <person name="Villarma A."/>
            <person name="Sheth M."/>
            <person name="Batra D."/>
            <person name="Pryor J."/>
            <person name="Bernardet J.-F."/>
            <person name="Hugo C."/>
            <person name="Kampfer P."/>
            <person name="Newman J."/>
            <person name="Mcquiston J.R."/>
        </authorList>
    </citation>
    <scope>NUCLEOTIDE SEQUENCE [LARGE SCALE GENOMIC DNA]</scope>
    <source>
        <strain evidence="4 6">DSM 15235</strain>
    </source>
</reference>
<dbReference type="SUPFAM" id="SSF52172">
    <property type="entry name" value="CheY-like"/>
    <property type="match status" value="1"/>
</dbReference>
<dbReference type="Proteomes" id="UP000269375">
    <property type="component" value="Unassembled WGS sequence"/>
</dbReference>
<dbReference type="Gene3D" id="3.40.50.2300">
    <property type="match status" value="1"/>
</dbReference>
<organism evidence="4 6">
    <name type="scientific">Chryseobacterium daecheongense</name>
    <dbReference type="NCBI Taxonomy" id="192389"/>
    <lineage>
        <taxon>Bacteria</taxon>
        <taxon>Pseudomonadati</taxon>
        <taxon>Bacteroidota</taxon>
        <taxon>Flavobacteriia</taxon>
        <taxon>Flavobacteriales</taxon>
        <taxon>Weeksellaceae</taxon>
        <taxon>Chryseobacterium group</taxon>
        <taxon>Chryseobacterium</taxon>
    </lineage>
</organism>
<dbReference type="SMART" id="SM00850">
    <property type="entry name" value="LytTR"/>
    <property type="match status" value="1"/>
</dbReference>
<dbReference type="SMART" id="SM00448">
    <property type="entry name" value="REC"/>
    <property type="match status" value="1"/>
</dbReference>
<keyword evidence="1" id="KW-0597">Phosphoprotein</keyword>
<reference evidence="5 7" key="2">
    <citation type="submission" date="2019-03" db="EMBL/GenBank/DDBJ databases">
        <title>Genomic Encyclopedia of Archaeal and Bacterial Type Strains, Phase II (KMG-II): from individual species to whole genera.</title>
        <authorList>
            <person name="Goeker M."/>
        </authorList>
    </citation>
    <scope>NUCLEOTIDE SEQUENCE [LARGE SCALE GENOMIC DNA]</scope>
    <source>
        <strain evidence="5 7">DSM 15235</strain>
    </source>
</reference>
<feature type="domain" description="Response regulatory" evidence="2">
    <location>
        <begin position="8"/>
        <end position="119"/>
    </location>
</feature>
<evidence type="ECO:0000259" key="3">
    <source>
        <dbReference type="PROSITE" id="PS50930"/>
    </source>
</evidence>
<dbReference type="Gene3D" id="2.40.50.1020">
    <property type="entry name" value="LytTr DNA-binding domain"/>
    <property type="match status" value="1"/>
</dbReference>
<dbReference type="PROSITE" id="PS50110">
    <property type="entry name" value="RESPONSE_REGULATORY"/>
    <property type="match status" value="1"/>
</dbReference>
<sequence length="234" mass="27318">METQKKYNCIIIEDEPIAAEIIENYILQNDDLIIIGKCADAVHAANILSFNKVDLLFLDMNLPVVKGFEFLKKLKDPPFTIVTTAYQEYALKGYEFDIVDYLMKPVSYERFQIALNRFRHLAEAEEALMGVVNSEYIFLSIRKKQYKIYLEDIYYIESFREYITVHTKKESITVKMPISKMENMLSAAKFIRIHKSYIVSLKKIEGFSAGEIIINNKRLPIGRTYKNTIKEIKI</sequence>
<dbReference type="PANTHER" id="PTHR37299">
    <property type="entry name" value="TRANSCRIPTIONAL REGULATOR-RELATED"/>
    <property type="match status" value="1"/>
</dbReference>
<evidence type="ECO:0000313" key="7">
    <source>
        <dbReference type="Proteomes" id="UP000295709"/>
    </source>
</evidence>
<dbReference type="InterPro" id="IPR001789">
    <property type="entry name" value="Sig_transdc_resp-reg_receiver"/>
</dbReference>
<evidence type="ECO:0000313" key="6">
    <source>
        <dbReference type="Proteomes" id="UP000269375"/>
    </source>
</evidence>
<dbReference type="Pfam" id="PF00072">
    <property type="entry name" value="Response_reg"/>
    <property type="match status" value="1"/>
</dbReference>
<dbReference type="InterPro" id="IPR011006">
    <property type="entry name" value="CheY-like_superfamily"/>
</dbReference>
<name>A0A3N0VY83_9FLAO</name>
<proteinExistence type="predicted"/>
<keyword evidence="7" id="KW-1185">Reference proteome</keyword>
<evidence type="ECO:0000259" key="2">
    <source>
        <dbReference type="PROSITE" id="PS50110"/>
    </source>
</evidence>
<dbReference type="InterPro" id="IPR046947">
    <property type="entry name" value="LytR-like"/>
</dbReference>
<dbReference type="OrthoDB" id="2168082at2"/>
<dbReference type="PROSITE" id="PS50930">
    <property type="entry name" value="HTH_LYTTR"/>
    <property type="match status" value="1"/>
</dbReference>
<feature type="modified residue" description="4-aspartylphosphate" evidence="1">
    <location>
        <position position="59"/>
    </location>
</feature>
<dbReference type="PANTHER" id="PTHR37299:SF1">
    <property type="entry name" value="STAGE 0 SPORULATION PROTEIN A HOMOLOG"/>
    <property type="match status" value="1"/>
</dbReference>
<comment type="caution">
    <text evidence="4">The sequence shown here is derived from an EMBL/GenBank/DDBJ whole genome shotgun (WGS) entry which is preliminary data.</text>
</comment>
<protein>
    <submittedName>
        <fullName evidence="4">DNA-binding response regulator</fullName>
    </submittedName>
    <submittedName>
        <fullName evidence="5">LytTR family two component transcriptional regulator</fullName>
    </submittedName>
</protein>
<dbReference type="RefSeq" id="WP_123262712.1">
    <property type="nucleotide sequence ID" value="NZ_RJTX01000002.1"/>
</dbReference>